<dbReference type="Proteomes" id="UP000199515">
    <property type="component" value="Unassembled WGS sequence"/>
</dbReference>
<name>A0A1H3DRW4_9PSEU</name>
<evidence type="ECO:0000313" key="1">
    <source>
        <dbReference type="EMBL" id="SDX69246.1"/>
    </source>
</evidence>
<dbReference type="STRING" id="589385.SAMN05421504_103500"/>
<sequence>MFDITKVSDAELLATAGAETVEFALSAVAPSVMTGEPCD</sequence>
<accession>A0A1H3DRW4</accession>
<proteinExistence type="predicted"/>
<evidence type="ECO:0000313" key="2">
    <source>
        <dbReference type="EMBL" id="SDX69272.1"/>
    </source>
</evidence>
<keyword evidence="3" id="KW-1185">Reference proteome</keyword>
<gene>
    <name evidence="1" type="ORF">SAMN05421504_103500</name>
    <name evidence="2" type="ORF">SAMN05421504_103501</name>
</gene>
<reference evidence="2 3" key="1">
    <citation type="submission" date="2016-10" db="EMBL/GenBank/DDBJ databases">
        <authorList>
            <person name="de Groot N.N."/>
        </authorList>
    </citation>
    <scope>NUCLEOTIDE SEQUENCE [LARGE SCALE GENOMIC DNA]</scope>
    <source>
        <strain evidence="2 3">CPCC 202699</strain>
    </source>
</reference>
<evidence type="ECO:0000313" key="3">
    <source>
        <dbReference type="Proteomes" id="UP000199515"/>
    </source>
</evidence>
<organism evidence="2 3">
    <name type="scientific">Amycolatopsis xylanica</name>
    <dbReference type="NCBI Taxonomy" id="589385"/>
    <lineage>
        <taxon>Bacteria</taxon>
        <taxon>Bacillati</taxon>
        <taxon>Actinomycetota</taxon>
        <taxon>Actinomycetes</taxon>
        <taxon>Pseudonocardiales</taxon>
        <taxon>Pseudonocardiaceae</taxon>
        <taxon>Amycolatopsis</taxon>
    </lineage>
</organism>
<dbReference type="AlphaFoldDB" id="A0A1H3DRW4"/>
<dbReference type="EMBL" id="FNON01000003">
    <property type="protein sequence ID" value="SDX69272.1"/>
    <property type="molecule type" value="Genomic_DNA"/>
</dbReference>
<protein>
    <submittedName>
        <fullName evidence="2">Uncharacterized protein</fullName>
    </submittedName>
</protein>
<dbReference type="EMBL" id="FNON01000003">
    <property type="protein sequence ID" value="SDX69246.1"/>
    <property type="molecule type" value="Genomic_DNA"/>
</dbReference>